<evidence type="ECO:0000313" key="2">
    <source>
        <dbReference type="EMBL" id="VWC00239.1"/>
    </source>
</evidence>
<protein>
    <submittedName>
        <fullName evidence="2">Phage-related tail fiber protein</fullName>
    </submittedName>
</protein>
<proteinExistence type="predicted"/>
<dbReference type="InterPro" id="IPR048390">
    <property type="entry name" value="Gp34_trimer"/>
</dbReference>
<dbReference type="SUPFAM" id="SSF88874">
    <property type="entry name" value="Receptor-binding domain of short tail fibre protein gp12"/>
    <property type="match status" value="1"/>
</dbReference>
<dbReference type="Gene3D" id="3.90.1340.10">
    <property type="entry name" value="Phage tail collar domain"/>
    <property type="match status" value="1"/>
</dbReference>
<dbReference type="RefSeq" id="WP_254596421.1">
    <property type="nucleotide sequence ID" value="NZ_CABVPP010000045.1"/>
</dbReference>
<dbReference type="InterPro" id="IPR037053">
    <property type="entry name" value="Phage_tail_collar_dom_sf"/>
</dbReference>
<dbReference type="GeneID" id="93173907"/>
<dbReference type="Proteomes" id="UP000494162">
    <property type="component" value="Unassembled WGS sequence"/>
</dbReference>
<accession>A0A6P2NYJ3</accession>
<name>A0A6P2NYJ3_9BURK</name>
<gene>
    <name evidence="2" type="ORF">BPS26883_04853</name>
</gene>
<dbReference type="Pfam" id="PF21446">
    <property type="entry name" value="Gp34_trimer"/>
    <property type="match status" value="1"/>
</dbReference>
<sequence length="1101" mass="114490">MAGNLINITDAGRAALVAAGNTGTVARRVVEIGLGTAAFTFDKGMKTLPNERKRVTTFGGENVSPDTVHVVIQDDSNDRYSLYAYGLYLDNGVLFGVYVQNTPILEKSPTAMLLLASDIVFASIDAAQLQFGPATFLNPPATTERKGVAELATQAEVDAGIDDTRIVTPKGAAMRYMPFTGGRFTGPIKIAKGTDAIPDDGSSVLQAIGNSRTTGTTYFGPDAKSGRAHTDDGRFYLTSDGDMAVGPGSAGKLLLTSGNVQRVAVTPQGRTLVGKRLYDDGETAMQVMPEGTEGYAFAVHRANADGHPQTIMIGASPSATTRNENVIESRSALDNAKPLVLSATSDVNNAEPSRGVVAIWMQVLGQTKAVLTKDGEFLLGVGTYATGPAQLQVSGAARFGGQIWRGLTNTMLVGSSDSAGIQNAGTGGDAAVNNARFSADQVGAMLNLGKSRGTKVGEQAAVAAGDELGRVDFAGSDGERIVPGARIQAIAESGFAKTSRAAALDFSTVASGSTSAVVRVRISTSGRTLFGTTQDNGRDIIQAKGSISASNGVISMGIDTAGGGQLRAVSQDYGAFIRNDNRDAWLMSTDAGDPFGKYNNFRPFQWSLINGNVTIDGTGLGTRLGGDVGISKNLSVTGVGYFAGGSGTARSYGSGVILGANTGGDVVLKCANADVDMKMWDMQSNESQFNMRAVDDQWTRGIPFLTATRENKSTAIRSLALVPAGGRVQVAGAPDDGSSALAVRGSVKGVNSAGALVASNGGGSGQTSIHLRRDGAPADQKTWELMTGGDGSLTLRTVNDAYSNSQTAISVSRASSYSLGAMQLMPQGGRVMVGPAKDDSSVLLNVGGMVAASAPPAGDNSNKLVTSAWVTAAILNSQVGQIVWEARTGVRAGYLKLNGAELKRADYPALWAYAQASGALVSQADWLNGRWGCFSTGDGTTTFRLPEMRGEFIRCWADGRNDIDPQRAIGSYQGDQNRSHVHGASASEVGDHVHSAWTDAQGQHNHPLHDPGHAHGVRMGRVGVVATSYGQGWGPYNWDRQDMHGTEGAGTGIWLDDAGIHGHNVGIGGAGRHSHGITVNADGGNEARPRNVALLAMIRAY</sequence>
<feature type="domain" description="Long-tail fiber proximal subunit trimerization" evidence="1">
    <location>
        <begin position="506"/>
        <end position="604"/>
    </location>
</feature>
<evidence type="ECO:0000259" key="1">
    <source>
        <dbReference type="Pfam" id="PF21446"/>
    </source>
</evidence>
<organism evidence="2 3">
    <name type="scientific">Burkholderia pseudomultivorans</name>
    <dbReference type="NCBI Taxonomy" id="1207504"/>
    <lineage>
        <taxon>Bacteria</taxon>
        <taxon>Pseudomonadati</taxon>
        <taxon>Pseudomonadota</taxon>
        <taxon>Betaproteobacteria</taxon>
        <taxon>Burkholderiales</taxon>
        <taxon>Burkholderiaceae</taxon>
        <taxon>Burkholderia</taxon>
        <taxon>Burkholderia cepacia complex</taxon>
    </lineage>
</organism>
<evidence type="ECO:0000313" key="3">
    <source>
        <dbReference type="Proteomes" id="UP000494162"/>
    </source>
</evidence>
<dbReference type="EMBL" id="CABVPP010000045">
    <property type="protein sequence ID" value="VWC00239.1"/>
    <property type="molecule type" value="Genomic_DNA"/>
</dbReference>
<dbReference type="AlphaFoldDB" id="A0A6P2NYJ3"/>
<reference evidence="2 3" key="1">
    <citation type="submission" date="2019-09" db="EMBL/GenBank/DDBJ databases">
        <authorList>
            <person name="Depoorter E."/>
        </authorList>
    </citation>
    <scope>NUCLEOTIDE SEQUENCE [LARGE SCALE GENOMIC DNA]</scope>
    <source>
        <strain evidence="2">LMG 26883</strain>
    </source>
</reference>